<reference evidence="1 2" key="1">
    <citation type="journal article" date="2015" name="Int. J. Syst. Evol. Microbiol.">
        <title>Complete genome sequence of Salinicoccus halodurans H3B36, isolated from the Qaidam Basin in China.</title>
        <authorList>
            <person name="Jiang K."/>
            <person name="Xue Y."/>
            <person name="Ma Y."/>
        </authorList>
    </citation>
    <scope>NUCLEOTIDE SEQUENCE [LARGE SCALE GENOMIC DNA]</scope>
    <source>
        <strain evidence="1 2">H3B36</strain>
    </source>
</reference>
<evidence type="ECO:0000313" key="1">
    <source>
        <dbReference type="EMBL" id="AKG72751.1"/>
    </source>
</evidence>
<dbReference type="Proteomes" id="UP000034029">
    <property type="component" value="Chromosome"/>
</dbReference>
<gene>
    <name evidence="1" type="ORF">AAT16_00030</name>
</gene>
<organism evidence="1 2">
    <name type="scientific">Salinicoccus halodurans</name>
    <dbReference type="NCBI Taxonomy" id="407035"/>
    <lineage>
        <taxon>Bacteria</taxon>
        <taxon>Bacillati</taxon>
        <taxon>Bacillota</taxon>
        <taxon>Bacilli</taxon>
        <taxon>Bacillales</taxon>
        <taxon>Staphylococcaceae</taxon>
        <taxon>Salinicoccus</taxon>
    </lineage>
</organism>
<protein>
    <submittedName>
        <fullName evidence="1">Uncharacterized protein</fullName>
    </submittedName>
</protein>
<reference evidence="2" key="2">
    <citation type="submission" date="2015-04" db="EMBL/GenBank/DDBJ databases">
        <title>Complete genome sequence of Salinicoccus halodurans strain H3B36, isolated from the Qaidam basin of China.</title>
        <authorList>
            <person name="Ma Y."/>
            <person name="Jiang K."/>
            <person name="Xue Y."/>
        </authorList>
    </citation>
    <scope>NUCLEOTIDE SEQUENCE [LARGE SCALE GENOMIC DNA]</scope>
    <source>
        <strain evidence="2">H3B36</strain>
    </source>
</reference>
<keyword evidence="2" id="KW-1185">Reference proteome</keyword>
<dbReference type="EMBL" id="CP011366">
    <property type="protein sequence ID" value="AKG72751.1"/>
    <property type="molecule type" value="Genomic_DNA"/>
</dbReference>
<name>A0ABM5T5E4_9STAP</name>
<sequence>MLNFTEEMLKMTKTIIDTPELKNDGIAYIARNRQNEKELAIYTVNGDVYVSDAGPIAWRKF</sequence>
<proteinExistence type="predicted"/>
<accession>A0ABM5T5E4</accession>
<evidence type="ECO:0000313" key="2">
    <source>
        <dbReference type="Proteomes" id="UP000034029"/>
    </source>
</evidence>